<feature type="compositionally biased region" description="Polar residues" evidence="8">
    <location>
        <begin position="1"/>
        <end position="14"/>
    </location>
</feature>
<evidence type="ECO:0000256" key="2">
    <source>
        <dbReference type="ARBA" id="ARBA00004180"/>
    </source>
</evidence>
<keyword evidence="11" id="KW-1185">Reference proteome</keyword>
<comment type="caution">
    <text evidence="10">The sequence shown here is derived from an EMBL/GenBank/DDBJ whole genome shotgun (WGS) entry which is preliminary data.</text>
</comment>
<evidence type="ECO:0000256" key="6">
    <source>
        <dbReference type="ARBA" id="ARBA00023176"/>
    </source>
</evidence>
<evidence type="ECO:0000256" key="7">
    <source>
        <dbReference type="ARBA" id="ARBA00023329"/>
    </source>
</evidence>
<keyword evidence="7" id="KW-0968">Cytoplasmic vesicle</keyword>
<sequence length="281" mass="31618">MSTFANPVAQNDSTRMFDEDDSYVGYDSQPFDDSFVAGNDVFESQLPIYGEFSPLENEGFGGPEGPIFPPPSEKDAEQGFALREWRRQNAILLEDKERREKESLSQIIKEAEDYKVESYKKREIACENNKITNREKEKPLLLKIVFGIFWVYNFLCSLTTKAAYVALLFLVNREKFHAEVDKNYWKSIAELIPNEVAAIEKRKGKKDLEKKPAIAVIQGPKPGKPTELSRMRQILLKLKHSAPPHLKYSPAEAATSIDATVATTSLKANTVVTASEPVAVA</sequence>
<dbReference type="GO" id="GO:0032050">
    <property type="term" value="F:clathrin heavy chain binding"/>
    <property type="evidence" value="ECO:0007669"/>
    <property type="project" value="TreeGrafter"/>
</dbReference>
<comment type="similarity">
    <text evidence="4">Belongs to the clathrin light chain family.</text>
</comment>
<dbReference type="GO" id="GO:0006886">
    <property type="term" value="P:intracellular protein transport"/>
    <property type="evidence" value="ECO:0007669"/>
    <property type="project" value="InterPro"/>
</dbReference>
<dbReference type="AlphaFoldDB" id="A0AAD6Q8K5"/>
<dbReference type="EMBL" id="JAQIZT010000010">
    <property type="protein sequence ID" value="KAJ6982956.1"/>
    <property type="molecule type" value="Genomic_DNA"/>
</dbReference>
<evidence type="ECO:0000313" key="10">
    <source>
        <dbReference type="EMBL" id="KAJ6982956.1"/>
    </source>
</evidence>
<comment type="subcellular location">
    <subcellularLocation>
        <location evidence="2">Cytoplasmic vesicle membrane</location>
        <topology evidence="2">Peripheral membrane protein</topology>
        <orientation evidence="2">Cytoplasmic side</orientation>
    </subcellularLocation>
    <subcellularLocation>
        <location evidence="3">Membrane</location>
        <location evidence="3">Coated pit</location>
        <topology evidence="3">Peripheral membrane protein</topology>
        <orientation evidence="3">Cytoplasmic side</orientation>
    </subcellularLocation>
</comment>
<evidence type="ECO:0000256" key="8">
    <source>
        <dbReference type="SAM" id="MobiDB-lite"/>
    </source>
</evidence>
<organism evidence="10 11">
    <name type="scientific">Populus alba x Populus x berolinensis</name>
    <dbReference type="NCBI Taxonomy" id="444605"/>
    <lineage>
        <taxon>Eukaryota</taxon>
        <taxon>Viridiplantae</taxon>
        <taxon>Streptophyta</taxon>
        <taxon>Embryophyta</taxon>
        <taxon>Tracheophyta</taxon>
        <taxon>Spermatophyta</taxon>
        <taxon>Magnoliopsida</taxon>
        <taxon>eudicotyledons</taxon>
        <taxon>Gunneridae</taxon>
        <taxon>Pentapetalae</taxon>
        <taxon>rosids</taxon>
        <taxon>fabids</taxon>
        <taxon>Malpighiales</taxon>
        <taxon>Salicaceae</taxon>
        <taxon>Saliceae</taxon>
        <taxon>Populus</taxon>
    </lineage>
</organism>
<dbReference type="GO" id="GO:0072583">
    <property type="term" value="P:clathrin-dependent endocytosis"/>
    <property type="evidence" value="ECO:0007669"/>
    <property type="project" value="TreeGrafter"/>
</dbReference>
<feature type="transmembrane region" description="Helical" evidence="9">
    <location>
        <begin position="140"/>
        <end position="171"/>
    </location>
</feature>
<evidence type="ECO:0000256" key="9">
    <source>
        <dbReference type="SAM" id="Phobius"/>
    </source>
</evidence>
<dbReference type="PANTHER" id="PTHR10639:SF24">
    <property type="entry name" value="CLATHRIN LIGHT CHAIN 3"/>
    <property type="match status" value="1"/>
</dbReference>
<evidence type="ECO:0008006" key="12">
    <source>
        <dbReference type="Google" id="ProtNLM"/>
    </source>
</evidence>
<accession>A0AAD6Q8K5</accession>
<dbReference type="InterPro" id="IPR000996">
    <property type="entry name" value="Clathrin_L-chain"/>
</dbReference>
<keyword evidence="6" id="KW-0168">Coated pit</keyword>
<dbReference type="Proteomes" id="UP001164929">
    <property type="component" value="Chromosome 10"/>
</dbReference>
<proteinExistence type="inferred from homology"/>
<evidence type="ECO:0000256" key="4">
    <source>
        <dbReference type="ARBA" id="ARBA00005263"/>
    </source>
</evidence>
<evidence type="ECO:0000313" key="11">
    <source>
        <dbReference type="Proteomes" id="UP001164929"/>
    </source>
</evidence>
<dbReference type="GO" id="GO:0030130">
    <property type="term" value="C:clathrin coat of trans-Golgi network vesicle"/>
    <property type="evidence" value="ECO:0007669"/>
    <property type="project" value="InterPro"/>
</dbReference>
<evidence type="ECO:0000256" key="1">
    <source>
        <dbReference type="ARBA" id="ARBA00003913"/>
    </source>
</evidence>
<keyword evidence="9" id="KW-0812">Transmembrane</keyword>
<feature type="region of interest" description="Disordered" evidence="8">
    <location>
        <begin position="1"/>
        <end position="21"/>
    </location>
</feature>
<evidence type="ECO:0000256" key="3">
    <source>
        <dbReference type="ARBA" id="ARBA00004277"/>
    </source>
</evidence>
<name>A0AAD6Q8K5_9ROSI</name>
<evidence type="ECO:0000256" key="5">
    <source>
        <dbReference type="ARBA" id="ARBA00023136"/>
    </source>
</evidence>
<dbReference type="GO" id="GO:0005198">
    <property type="term" value="F:structural molecule activity"/>
    <property type="evidence" value="ECO:0007669"/>
    <property type="project" value="InterPro"/>
</dbReference>
<dbReference type="GO" id="GO:0030132">
    <property type="term" value="C:clathrin coat of coated pit"/>
    <property type="evidence" value="ECO:0007669"/>
    <property type="project" value="InterPro"/>
</dbReference>
<comment type="function">
    <text evidence="1">Clathrin is the major protein of the polyhedral coat of coated pits and vesicles.</text>
</comment>
<protein>
    <recommendedName>
        <fullName evidence="12">Clathrin light chain</fullName>
    </recommendedName>
</protein>
<keyword evidence="5 9" id="KW-0472">Membrane</keyword>
<reference evidence="10" key="1">
    <citation type="journal article" date="2023" name="Mol. Ecol. Resour.">
        <title>Chromosome-level genome assembly of a triploid poplar Populus alba 'Berolinensis'.</title>
        <authorList>
            <person name="Chen S."/>
            <person name="Yu Y."/>
            <person name="Wang X."/>
            <person name="Wang S."/>
            <person name="Zhang T."/>
            <person name="Zhou Y."/>
            <person name="He R."/>
            <person name="Meng N."/>
            <person name="Wang Y."/>
            <person name="Liu W."/>
            <person name="Liu Z."/>
            <person name="Liu J."/>
            <person name="Guo Q."/>
            <person name="Huang H."/>
            <person name="Sederoff R.R."/>
            <person name="Wang G."/>
            <person name="Qu G."/>
            <person name="Chen S."/>
        </authorList>
    </citation>
    <scope>NUCLEOTIDE SEQUENCE</scope>
    <source>
        <strain evidence="10">SC-2020</strain>
    </source>
</reference>
<gene>
    <name evidence="10" type="ORF">NC653_025926</name>
</gene>
<dbReference type="PANTHER" id="PTHR10639">
    <property type="entry name" value="CLATHRIN LIGHT CHAIN"/>
    <property type="match status" value="1"/>
</dbReference>
<keyword evidence="9" id="KW-1133">Transmembrane helix</keyword>